<sequence>MMFGAKYNRDLSNLDLAYAPPYSPDLGNVIQAGIIMEGSLGK</sequence>
<comment type="caution">
    <text evidence="1">The sequence shown here is derived from an EMBL/GenBank/DDBJ whole genome shotgun (WGS) entry which is preliminary data.</text>
</comment>
<dbReference type="AlphaFoldDB" id="A0A645IEV6"/>
<name>A0A645IEV6_9ZZZZ</name>
<accession>A0A645IEV6</accession>
<evidence type="ECO:0000313" key="1">
    <source>
        <dbReference type="EMBL" id="MPN49650.1"/>
    </source>
</evidence>
<proteinExistence type="predicted"/>
<organism evidence="1">
    <name type="scientific">bioreactor metagenome</name>
    <dbReference type="NCBI Taxonomy" id="1076179"/>
    <lineage>
        <taxon>unclassified sequences</taxon>
        <taxon>metagenomes</taxon>
        <taxon>ecological metagenomes</taxon>
    </lineage>
</organism>
<protein>
    <submittedName>
        <fullName evidence="1">Uncharacterized protein</fullName>
    </submittedName>
</protein>
<gene>
    <name evidence="1" type="ORF">SDC9_197272</name>
</gene>
<dbReference type="EMBL" id="VSSQ01113097">
    <property type="protein sequence ID" value="MPN49650.1"/>
    <property type="molecule type" value="Genomic_DNA"/>
</dbReference>
<reference evidence="1" key="1">
    <citation type="submission" date="2019-08" db="EMBL/GenBank/DDBJ databases">
        <authorList>
            <person name="Kucharzyk K."/>
            <person name="Murdoch R.W."/>
            <person name="Higgins S."/>
            <person name="Loffler F."/>
        </authorList>
    </citation>
    <scope>NUCLEOTIDE SEQUENCE</scope>
</reference>